<dbReference type="EMBL" id="FNHG01000027">
    <property type="protein sequence ID" value="SDM86977.1"/>
    <property type="molecule type" value="Genomic_DNA"/>
</dbReference>
<evidence type="ECO:0000313" key="5">
    <source>
        <dbReference type="EMBL" id="SDM86977.1"/>
    </source>
</evidence>
<dbReference type="GO" id="GO:0008757">
    <property type="term" value="F:S-adenosylmethionine-dependent methyltransferase activity"/>
    <property type="evidence" value="ECO:0007669"/>
    <property type="project" value="InterPro"/>
</dbReference>
<dbReference type="PANTHER" id="PTHR32183:SF6">
    <property type="entry name" value="CYSTEINE SULFINATE DESULFINASE_CYSTEINE DESULFURASE AND RELATED ENZYMES"/>
    <property type="match status" value="1"/>
</dbReference>
<dbReference type="AlphaFoldDB" id="A0A1G9WRC5"/>
<dbReference type="InterPro" id="IPR029063">
    <property type="entry name" value="SAM-dependent_MTases_sf"/>
</dbReference>
<reference evidence="5 6" key="1">
    <citation type="submission" date="2016-10" db="EMBL/GenBank/DDBJ databases">
        <authorList>
            <person name="de Groot N.N."/>
        </authorList>
    </citation>
    <scope>NUCLEOTIDE SEQUENCE [LARGE SCALE GENOMIC DNA]</scope>
    <source>
        <strain evidence="5 6">DSM 16077</strain>
    </source>
</reference>
<gene>
    <name evidence="5" type="ORF">SAMN04488568_1279</name>
</gene>
<sequence>MSEERSAFDWETRFAAEDTPWERPGLHPAMLAWVEAGELEPGARVIIPGCGRSPELGFLAARGLEVTGADLSATALAFQRQAVETAGHGAALLEGDVLAHRPDTPYDRVYEQTFLCAIPPRLRVDYERALCDWLRPGGHLLALFMQKDVAGGPPYGCALPAMRELFPAQRWIWPDDDSFIAWPHPSLTGKPELAGILVRR</sequence>
<dbReference type="Gene3D" id="3.40.50.150">
    <property type="entry name" value="Vaccinia Virus protein VP39"/>
    <property type="match status" value="1"/>
</dbReference>
<evidence type="ECO:0000256" key="3">
    <source>
        <dbReference type="ARBA" id="ARBA00022679"/>
    </source>
</evidence>
<dbReference type="GO" id="GO:0032259">
    <property type="term" value="P:methylation"/>
    <property type="evidence" value="ECO:0007669"/>
    <property type="project" value="UniProtKB-KW"/>
</dbReference>
<evidence type="ECO:0000256" key="1">
    <source>
        <dbReference type="ARBA" id="ARBA00022553"/>
    </source>
</evidence>
<keyword evidence="6" id="KW-1185">Reference proteome</keyword>
<dbReference type="Pfam" id="PF05724">
    <property type="entry name" value="TPMT"/>
    <property type="match status" value="1"/>
</dbReference>
<dbReference type="PANTHER" id="PTHR32183">
    <property type="match status" value="1"/>
</dbReference>
<dbReference type="STRING" id="144026.SAMN04488568_1279"/>
<evidence type="ECO:0000256" key="2">
    <source>
        <dbReference type="ARBA" id="ARBA00022603"/>
    </source>
</evidence>
<keyword evidence="1" id="KW-0597">Phosphoprotein</keyword>
<accession>A0A1G9WRC5</accession>
<dbReference type="CDD" id="cd02440">
    <property type="entry name" value="AdoMet_MTases"/>
    <property type="match status" value="1"/>
</dbReference>
<organism evidence="5 6">
    <name type="scientific">Maricaulis salignorans</name>
    <dbReference type="NCBI Taxonomy" id="144026"/>
    <lineage>
        <taxon>Bacteria</taxon>
        <taxon>Pseudomonadati</taxon>
        <taxon>Pseudomonadota</taxon>
        <taxon>Alphaproteobacteria</taxon>
        <taxon>Maricaulales</taxon>
        <taxon>Maricaulaceae</taxon>
        <taxon>Maricaulis</taxon>
    </lineage>
</organism>
<protein>
    <submittedName>
        <fullName evidence="5">Thiopurine S-methyltransferase (TPMT)</fullName>
    </submittedName>
</protein>
<dbReference type="PROSITE" id="PS51585">
    <property type="entry name" value="SAM_MT_TPMT"/>
    <property type="match status" value="1"/>
</dbReference>
<evidence type="ECO:0000313" key="6">
    <source>
        <dbReference type="Proteomes" id="UP000199759"/>
    </source>
</evidence>
<name>A0A1G9WRC5_9PROT</name>
<keyword evidence="4" id="KW-0949">S-adenosyl-L-methionine</keyword>
<dbReference type="OrthoDB" id="189743at2"/>
<dbReference type="InterPro" id="IPR008854">
    <property type="entry name" value="TPMT"/>
</dbReference>
<dbReference type="Proteomes" id="UP000199759">
    <property type="component" value="Unassembled WGS sequence"/>
</dbReference>
<dbReference type="RefSeq" id="WP_091771885.1">
    <property type="nucleotide sequence ID" value="NZ_FNHG01000027.1"/>
</dbReference>
<keyword evidence="3 5" id="KW-0808">Transferase</keyword>
<keyword evidence="2 5" id="KW-0489">Methyltransferase</keyword>
<dbReference type="SUPFAM" id="SSF53335">
    <property type="entry name" value="S-adenosyl-L-methionine-dependent methyltransferases"/>
    <property type="match status" value="1"/>
</dbReference>
<evidence type="ECO:0000256" key="4">
    <source>
        <dbReference type="ARBA" id="ARBA00022691"/>
    </source>
</evidence>
<proteinExistence type="predicted"/>